<dbReference type="Gene3D" id="3.10.260.10">
    <property type="entry name" value="Transcription regulator HTH, APSES-type DNA-binding domain"/>
    <property type="match status" value="1"/>
</dbReference>
<dbReference type="VEuPathDB" id="FungiDB:EYZ11_013174"/>
<dbReference type="GO" id="GO:0048315">
    <property type="term" value="P:conidium formation"/>
    <property type="evidence" value="ECO:0007669"/>
    <property type="project" value="UniProtKB-KW"/>
</dbReference>
<dbReference type="InterPro" id="IPR002110">
    <property type="entry name" value="Ankyrin_rpt"/>
</dbReference>
<dbReference type="AlphaFoldDB" id="A0A4S3IYC2"/>
<evidence type="ECO:0000256" key="1">
    <source>
        <dbReference type="ARBA" id="ARBA00019309"/>
    </source>
</evidence>
<comment type="caution">
    <text evidence="8">The sequence shown here is derived from an EMBL/GenBank/DDBJ whole genome shotgun (WGS) entry which is preliminary data.</text>
</comment>
<dbReference type="Gene3D" id="1.25.40.20">
    <property type="entry name" value="Ankyrin repeat-containing domain"/>
    <property type="match status" value="2"/>
</dbReference>
<dbReference type="SMART" id="SM00248">
    <property type="entry name" value="ANK"/>
    <property type="match status" value="5"/>
</dbReference>
<sequence>MSRTLPKRNNPLMLTDAALTYEDLLARRRLGKTKLSVKPDQIGTCNATRPENLGLFEYTHIPVPLPKDLKGSEIFPSHTPAQHQETYYLMRRSKDGFVSATGMFKVAFPWAKFDEEKTEREYLKSREQTSQEEVARNLWVSPQFALELAREYKMYDWVRALLDPTDIVQKQITPPPKFELPMDKPSSSCRSCRSVSPSRKSTSRKARQPQPAKDVLSTLDIGVQDKDDRTALPFAAQTGSLESAKMLHGRGADISVRDKDGRTALHLAAQSGSLECTKMLLDRGADISVQDKDDRTALHLAAQSGSVESSKMLLGRGADISVRDKDGRTALHLAAQSGSQESVKMLLDHCVDIDSQDKDGRTALHLAAQSGSQESVKILLDRVDIDTQD</sequence>
<evidence type="ECO:0000259" key="7">
    <source>
        <dbReference type="PROSITE" id="PS51299"/>
    </source>
</evidence>
<dbReference type="InterPro" id="IPR036770">
    <property type="entry name" value="Ankyrin_rpt-contain_sf"/>
</dbReference>
<feature type="repeat" description="ANK" evidence="5">
    <location>
        <begin position="359"/>
        <end position="382"/>
    </location>
</feature>
<feature type="domain" description="HTH APSES-type" evidence="7">
    <location>
        <begin position="64"/>
        <end position="176"/>
    </location>
</feature>
<accession>A0A4S3IYC2</accession>
<dbReference type="PROSITE" id="PS51299">
    <property type="entry name" value="HTH_APSES"/>
    <property type="match status" value="1"/>
</dbReference>
<feature type="repeat" description="ANK" evidence="5">
    <location>
        <begin position="293"/>
        <end position="325"/>
    </location>
</feature>
<dbReference type="FunFam" id="3.10.260.10:FF:000002">
    <property type="entry name" value="APSES transcription factor, putative"/>
    <property type="match status" value="1"/>
</dbReference>
<evidence type="ECO:0000256" key="3">
    <source>
        <dbReference type="ARBA" id="ARBA00023321"/>
    </source>
</evidence>
<feature type="compositionally biased region" description="Low complexity" evidence="6">
    <location>
        <begin position="184"/>
        <end position="200"/>
    </location>
</feature>
<dbReference type="GO" id="GO:0044820">
    <property type="term" value="P:mitotic telomere tethering at nuclear periphery"/>
    <property type="evidence" value="ECO:0007669"/>
    <property type="project" value="TreeGrafter"/>
</dbReference>
<gene>
    <name evidence="8" type="ORF">EYZ11_013174</name>
</gene>
<dbReference type="InterPro" id="IPR037548">
    <property type="entry name" value="Bqt4"/>
</dbReference>
<dbReference type="InterPro" id="IPR003163">
    <property type="entry name" value="Tscrpt_reg_HTH_APSES-type"/>
</dbReference>
<keyword evidence="9" id="KW-1185">Reference proteome</keyword>
<evidence type="ECO:0000256" key="4">
    <source>
        <dbReference type="ARBA" id="ARBA00031907"/>
    </source>
</evidence>
<name>A0A4S3IYC2_9EURO</name>
<dbReference type="GO" id="GO:0070197">
    <property type="term" value="P:meiotic attachment of telomere to nuclear envelope"/>
    <property type="evidence" value="ECO:0007669"/>
    <property type="project" value="InterPro"/>
</dbReference>
<dbReference type="InterPro" id="IPR036887">
    <property type="entry name" value="HTH_APSES_sf"/>
</dbReference>
<keyword evidence="3" id="KW-0183">Conidiation</keyword>
<dbReference type="GO" id="GO:1990862">
    <property type="term" value="C:nuclear membrane complex Bqt3-Bqt4"/>
    <property type="evidence" value="ECO:0007669"/>
    <property type="project" value="InterPro"/>
</dbReference>
<evidence type="ECO:0000256" key="6">
    <source>
        <dbReference type="SAM" id="MobiDB-lite"/>
    </source>
</evidence>
<dbReference type="Pfam" id="PF12796">
    <property type="entry name" value="Ank_2"/>
    <property type="match status" value="2"/>
</dbReference>
<dbReference type="SUPFAM" id="SSF48403">
    <property type="entry name" value="Ankyrin repeat"/>
    <property type="match status" value="1"/>
</dbReference>
<dbReference type="EMBL" id="SOSA01001251">
    <property type="protein sequence ID" value="THC87380.1"/>
    <property type="molecule type" value="Genomic_DNA"/>
</dbReference>
<dbReference type="PANTHER" id="PTHR38044">
    <property type="entry name" value="BOUQUET FORMATION PROTEIN 4"/>
    <property type="match status" value="1"/>
</dbReference>
<dbReference type="PRINTS" id="PR01415">
    <property type="entry name" value="ANKYRIN"/>
</dbReference>
<dbReference type="SUPFAM" id="SSF54616">
    <property type="entry name" value="DNA-binding domain of Mlu1-box binding protein MBP1"/>
    <property type="match status" value="1"/>
</dbReference>
<dbReference type="InterPro" id="IPR018004">
    <property type="entry name" value="KilA/APSES_HTH"/>
</dbReference>
<evidence type="ECO:0000313" key="8">
    <source>
        <dbReference type="EMBL" id="THC87380.1"/>
    </source>
</evidence>
<dbReference type="STRING" id="1220188.A0A4S3IYC2"/>
<dbReference type="GO" id="GO:0003677">
    <property type="term" value="F:DNA binding"/>
    <property type="evidence" value="ECO:0007669"/>
    <property type="project" value="InterPro"/>
</dbReference>
<feature type="region of interest" description="Disordered" evidence="6">
    <location>
        <begin position="173"/>
        <end position="214"/>
    </location>
</feature>
<dbReference type="PROSITE" id="PS50088">
    <property type="entry name" value="ANK_REPEAT"/>
    <property type="match status" value="5"/>
</dbReference>
<keyword evidence="5" id="KW-0040">ANK repeat</keyword>
<feature type="repeat" description="ANK" evidence="5">
    <location>
        <begin position="260"/>
        <end position="292"/>
    </location>
</feature>
<evidence type="ECO:0000313" key="9">
    <source>
        <dbReference type="Proteomes" id="UP000308092"/>
    </source>
</evidence>
<evidence type="ECO:0000256" key="2">
    <source>
        <dbReference type="ARBA" id="ARBA00022969"/>
    </source>
</evidence>
<organism evidence="8 9">
    <name type="scientific">Aspergillus tanneri</name>
    <dbReference type="NCBI Taxonomy" id="1220188"/>
    <lineage>
        <taxon>Eukaryota</taxon>
        <taxon>Fungi</taxon>
        <taxon>Dikarya</taxon>
        <taxon>Ascomycota</taxon>
        <taxon>Pezizomycotina</taxon>
        <taxon>Eurotiomycetes</taxon>
        <taxon>Eurotiomycetidae</taxon>
        <taxon>Eurotiales</taxon>
        <taxon>Aspergillaceae</taxon>
        <taxon>Aspergillus</taxon>
        <taxon>Aspergillus subgen. Circumdati</taxon>
    </lineage>
</organism>
<dbReference type="SMART" id="SM01252">
    <property type="entry name" value="KilA-N"/>
    <property type="match status" value="1"/>
</dbReference>
<reference evidence="8 9" key="1">
    <citation type="submission" date="2019-03" db="EMBL/GenBank/DDBJ databases">
        <title>The genome sequence of a newly discovered highly antifungal drug resistant Aspergillus species, Aspergillus tanneri NIH 1004.</title>
        <authorList>
            <person name="Mounaud S."/>
            <person name="Singh I."/>
            <person name="Joardar V."/>
            <person name="Pakala S."/>
            <person name="Pakala S."/>
            <person name="Venepally P."/>
            <person name="Hoover J."/>
            <person name="Nierman W."/>
            <person name="Chung J."/>
            <person name="Losada L."/>
        </authorList>
    </citation>
    <scope>NUCLEOTIDE SEQUENCE [LARGE SCALE GENOMIC DNA]</scope>
    <source>
        <strain evidence="8 9">NIH1004</strain>
    </source>
</reference>
<dbReference type="PANTHER" id="PTHR38044:SF1">
    <property type="entry name" value="BOUQUET FORMATION PROTEIN 4"/>
    <property type="match status" value="1"/>
</dbReference>
<dbReference type="GO" id="GO:0030435">
    <property type="term" value="P:sporulation resulting in formation of a cellular spore"/>
    <property type="evidence" value="ECO:0007669"/>
    <property type="project" value="UniProtKB-KW"/>
</dbReference>
<dbReference type="PROSITE" id="PS50297">
    <property type="entry name" value="ANK_REP_REGION"/>
    <property type="match status" value="5"/>
</dbReference>
<proteinExistence type="predicted"/>
<protein>
    <recommendedName>
        <fullName evidence="1">Cell pattern formation-associated protein stuA</fullName>
    </recommendedName>
    <alternativeName>
        <fullName evidence="4">Stunted protein A</fullName>
    </alternativeName>
</protein>
<feature type="repeat" description="ANK" evidence="5">
    <location>
        <begin position="227"/>
        <end position="259"/>
    </location>
</feature>
<feature type="repeat" description="ANK" evidence="5">
    <location>
        <begin position="326"/>
        <end position="358"/>
    </location>
</feature>
<evidence type="ECO:0000256" key="5">
    <source>
        <dbReference type="PROSITE-ProRule" id="PRU00023"/>
    </source>
</evidence>
<keyword evidence="2" id="KW-0749">Sporulation</keyword>
<dbReference type="Proteomes" id="UP000308092">
    <property type="component" value="Unassembled WGS sequence"/>
</dbReference>
<dbReference type="GO" id="GO:0001228">
    <property type="term" value="F:DNA-binding transcription activator activity, RNA polymerase II-specific"/>
    <property type="evidence" value="ECO:0007669"/>
    <property type="project" value="UniProtKB-ARBA"/>
</dbReference>